<keyword evidence="4" id="KW-1133">Transmembrane helix</keyword>
<proteinExistence type="predicted"/>
<dbReference type="RefSeq" id="WP_039636103.1">
    <property type="nucleotide sequence ID" value="NZ_AYSO01000020.1"/>
</dbReference>
<keyword evidence="7" id="KW-1185">Reference proteome</keyword>
<dbReference type="Pfam" id="PF01522">
    <property type="entry name" value="Polysacc_deac_1"/>
    <property type="match status" value="1"/>
</dbReference>
<organism evidence="6 7">
    <name type="scientific">Clostridium argentinense CDC 2741</name>
    <dbReference type="NCBI Taxonomy" id="1418104"/>
    <lineage>
        <taxon>Bacteria</taxon>
        <taxon>Bacillati</taxon>
        <taxon>Bacillota</taxon>
        <taxon>Clostridia</taxon>
        <taxon>Eubacteriales</taxon>
        <taxon>Clostridiaceae</taxon>
        <taxon>Clostridium</taxon>
    </lineage>
</organism>
<feature type="domain" description="NodB homology" evidence="5">
    <location>
        <begin position="134"/>
        <end position="296"/>
    </location>
</feature>
<evidence type="ECO:0000313" key="6">
    <source>
        <dbReference type="EMBL" id="KIE44886.1"/>
    </source>
</evidence>
<evidence type="ECO:0000313" key="7">
    <source>
        <dbReference type="Proteomes" id="UP000031366"/>
    </source>
</evidence>
<keyword evidence="3" id="KW-0175">Coiled coil</keyword>
<evidence type="ECO:0000256" key="4">
    <source>
        <dbReference type="SAM" id="Phobius"/>
    </source>
</evidence>
<keyword evidence="4" id="KW-0812">Transmembrane</keyword>
<dbReference type="GO" id="GO:0016810">
    <property type="term" value="F:hydrolase activity, acting on carbon-nitrogen (but not peptide) bonds"/>
    <property type="evidence" value="ECO:0007669"/>
    <property type="project" value="InterPro"/>
</dbReference>
<dbReference type="PANTHER" id="PTHR34216:SF3">
    <property type="entry name" value="POLY-BETA-1,6-N-ACETYL-D-GLUCOSAMINE N-DEACETYLASE"/>
    <property type="match status" value="1"/>
</dbReference>
<feature type="coiled-coil region" evidence="3">
    <location>
        <begin position="200"/>
        <end position="227"/>
    </location>
</feature>
<evidence type="ECO:0000259" key="5">
    <source>
        <dbReference type="PROSITE" id="PS51677"/>
    </source>
</evidence>
<dbReference type="GO" id="GO:0005576">
    <property type="term" value="C:extracellular region"/>
    <property type="evidence" value="ECO:0007669"/>
    <property type="project" value="UniProtKB-SubCell"/>
</dbReference>
<dbReference type="GO" id="GO:0005975">
    <property type="term" value="P:carbohydrate metabolic process"/>
    <property type="evidence" value="ECO:0007669"/>
    <property type="project" value="InterPro"/>
</dbReference>
<reference evidence="6 7" key="1">
    <citation type="journal article" date="2015" name="Infect. Genet. Evol.">
        <title>Genomic sequences of six botulinum neurotoxin-producing strains representing three clostridial species illustrate the mobility and diversity of botulinum neurotoxin genes.</title>
        <authorList>
            <person name="Smith T.J."/>
            <person name="Hill K.K."/>
            <person name="Xie G."/>
            <person name="Foley B.T."/>
            <person name="Williamson C.H."/>
            <person name="Foster J.T."/>
            <person name="Johnson S.L."/>
            <person name="Chertkov O."/>
            <person name="Teshima H."/>
            <person name="Gibbons H.S."/>
            <person name="Johnsky L.A."/>
            <person name="Karavis M.A."/>
            <person name="Smith L.A."/>
        </authorList>
    </citation>
    <scope>NUCLEOTIDE SEQUENCE [LARGE SCALE GENOMIC DNA]</scope>
    <source>
        <strain evidence="6 7">CDC 2741</strain>
    </source>
</reference>
<accession>A0A0C1R345</accession>
<dbReference type="InterPro" id="IPR002509">
    <property type="entry name" value="NODB_dom"/>
</dbReference>
<dbReference type="InterPro" id="IPR051398">
    <property type="entry name" value="Polysacch_Deacetylase"/>
</dbReference>
<sequence length="296" mass="34484">MNTRRKFFTLLIIAIMAFLAGTGFYLNEKTVKESVVASTNEDEKITQSENQNIEDQIKEDSKSNKFDGLPLKDNSVGVPVLYYHSIQKSGENELMMDPELFRSHLQWLKDNNYTSLTMEEFYNYIKYNTPVPEKSVVITFDDGYIDNYTNAMPIINEFDFDTTIFMVSDFVGNPNFLTESQLKELEKNKINIESHTANHLDLAKLSEEKQKEELQQSKNRLDNLLNEKVEYVAYPYGSYNDDTKNITREIGYKMGFSTDSGWASGDDDLFSIPRVYMSDFYDMDEFIRRMTTPKYE</sequence>
<name>A0A0C1R345_9CLOT</name>
<dbReference type="Gene3D" id="3.20.20.370">
    <property type="entry name" value="Glycoside hydrolase/deacetylase"/>
    <property type="match status" value="1"/>
</dbReference>
<dbReference type="AlphaFoldDB" id="A0A0C1R345"/>
<feature type="transmembrane region" description="Helical" evidence="4">
    <location>
        <begin position="7"/>
        <end position="26"/>
    </location>
</feature>
<evidence type="ECO:0000256" key="1">
    <source>
        <dbReference type="ARBA" id="ARBA00004613"/>
    </source>
</evidence>
<dbReference type="InterPro" id="IPR011330">
    <property type="entry name" value="Glyco_hydro/deAcase_b/a-brl"/>
</dbReference>
<comment type="subcellular location">
    <subcellularLocation>
        <location evidence="1">Secreted</location>
    </subcellularLocation>
</comment>
<dbReference type="Proteomes" id="UP000031366">
    <property type="component" value="Unassembled WGS sequence"/>
</dbReference>
<dbReference type="OrthoDB" id="9778320at2"/>
<keyword evidence="4" id="KW-0472">Membrane</keyword>
<evidence type="ECO:0000256" key="3">
    <source>
        <dbReference type="SAM" id="Coils"/>
    </source>
</evidence>
<dbReference type="PROSITE" id="PS51677">
    <property type="entry name" value="NODB"/>
    <property type="match status" value="1"/>
</dbReference>
<comment type="caution">
    <text evidence="6">The sequence shown here is derived from an EMBL/GenBank/DDBJ whole genome shotgun (WGS) entry which is preliminary data.</text>
</comment>
<protein>
    <submittedName>
        <fullName evidence="6">Polysaccharide deacetylase family protein</fullName>
    </submittedName>
</protein>
<dbReference type="CDD" id="cd10918">
    <property type="entry name" value="CE4_NodB_like_5s_6s"/>
    <property type="match status" value="1"/>
</dbReference>
<keyword evidence="2" id="KW-0732">Signal</keyword>
<gene>
    <name evidence="6" type="ORF">U732_323</name>
</gene>
<evidence type="ECO:0000256" key="2">
    <source>
        <dbReference type="ARBA" id="ARBA00022729"/>
    </source>
</evidence>
<dbReference type="SUPFAM" id="SSF88713">
    <property type="entry name" value="Glycoside hydrolase/deacetylase"/>
    <property type="match status" value="1"/>
</dbReference>
<dbReference type="EMBL" id="AYSO01000020">
    <property type="protein sequence ID" value="KIE44886.1"/>
    <property type="molecule type" value="Genomic_DNA"/>
</dbReference>
<dbReference type="STRING" id="29341.RSJ17_04420"/>
<dbReference type="PANTHER" id="PTHR34216">
    <property type="match status" value="1"/>
</dbReference>